<dbReference type="RefSeq" id="XP_003052463.1">
    <property type="nucleotide sequence ID" value="XM_003052417.1"/>
</dbReference>
<organism evidence="2 3">
    <name type="scientific">Fusarium vanettenii (strain ATCC MYA-4622 / CBS 123669 / FGSC 9596 / NRRL 45880 / 77-13-4)</name>
    <name type="common">Fusarium solani subsp. pisi</name>
    <dbReference type="NCBI Taxonomy" id="660122"/>
    <lineage>
        <taxon>Eukaryota</taxon>
        <taxon>Fungi</taxon>
        <taxon>Dikarya</taxon>
        <taxon>Ascomycota</taxon>
        <taxon>Pezizomycotina</taxon>
        <taxon>Sordariomycetes</taxon>
        <taxon>Hypocreomycetidae</taxon>
        <taxon>Hypocreales</taxon>
        <taxon>Nectriaceae</taxon>
        <taxon>Fusarium</taxon>
        <taxon>Fusarium solani species complex</taxon>
        <taxon>Fusarium vanettenii</taxon>
    </lineage>
</organism>
<sequence length="465" mass="52755">MEKDSLNYLVKPWQTIVPRADPKTEHTDLPHEIELVVFPIAKRLRQSCVEAGTWGINLKDASKVKARAQDETDTTPESESPKKRKREDGDASPAKKRQVVQMCSARAFLTVAVDNDEAEVKWLSKDECGQAALKGFVKFHLGLTMKDWQARCVTNYDLQEQQLTDMYNKEKIIALAVQRQRVSLLILCLLFACSLLNSSGCGLSYAQHRPRRRRLSTPAEEHIAATPLVGLLGDTKFRASRPTGATIMGPNDLTTQEKDQMLGLIKAWLIIKYRTDAKTVVPTPESRDRVFNMIFRNWHTGATHEIALPDFPKKKKLFELAVEAGVWVKDLFAEAKEDEPKECPTKKRKRQVEGSQGSPKRIRQELTMHSGVVPRHFSPSSSTKRVNYDYHEQRLTDYYNQELVTASVRQLIIQWAKNGTTSYGMPVAHINSCPELREPQLAAPRIRAYHERAVLAMDKARLATP</sequence>
<reference evidence="2 3" key="1">
    <citation type="journal article" date="2009" name="PLoS Genet.">
        <title>The genome of Nectria haematococca: contribution of supernumerary chromosomes to gene expansion.</title>
        <authorList>
            <person name="Coleman J.J."/>
            <person name="Rounsley S.D."/>
            <person name="Rodriguez-Carres M."/>
            <person name="Kuo A."/>
            <person name="Wasmann C.C."/>
            <person name="Grimwood J."/>
            <person name="Schmutz J."/>
            <person name="Taga M."/>
            <person name="White G.J."/>
            <person name="Zhou S."/>
            <person name="Schwartz D.C."/>
            <person name="Freitag M."/>
            <person name="Ma L.J."/>
            <person name="Danchin E.G."/>
            <person name="Henrissat B."/>
            <person name="Coutinho P.M."/>
            <person name="Nelson D.R."/>
            <person name="Straney D."/>
            <person name="Napoli C.A."/>
            <person name="Barker B.M."/>
            <person name="Gribskov M."/>
            <person name="Rep M."/>
            <person name="Kroken S."/>
            <person name="Molnar I."/>
            <person name="Rensing C."/>
            <person name="Kennell J.C."/>
            <person name="Zamora J."/>
            <person name="Farman M.L."/>
            <person name="Selker E.U."/>
            <person name="Salamov A."/>
            <person name="Shapiro H."/>
            <person name="Pangilinan J."/>
            <person name="Lindquist E."/>
            <person name="Lamers C."/>
            <person name="Grigoriev I.V."/>
            <person name="Geiser D.M."/>
            <person name="Covert S.F."/>
            <person name="Temporini E."/>
            <person name="Vanetten H.D."/>
        </authorList>
    </citation>
    <scope>NUCLEOTIDE SEQUENCE [LARGE SCALE GENOMIC DNA]</scope>
    <source>
        <strain evidence="3">ATCC MYA-4622 / CBS 123669 / FGSC 9596 / NRRL 45880 / 77-13-4</strain>
    </source>
</reference>
<dbReference type="EMBL" id="GG698897">
    <property type="protein sequence ID" value="EEU46750.1"/>
    <property type="molecule type" value="Genomic_DNA"/>
</dbReference>
<evidence type="ECO:0000313" key="3">
    <source>
        <dbReference type="Proteomes" id="UP000005206"/>
    </source>
</evidence>
<dbReference type="AlphaFoldDB" id="C7YL98"/>
<keyword evidence="3" id="KW-1185">Reference proteome</keyword>
<protein>
    <submittedName>
        <fullName evidence="2">Uncharacterized protein</fullName>
    </submittedName>
</protein>
<feature type="region of interest" description="Disordered" evidence="1">
    <location>
        <begin position="65"/>
        <end position="98"/>
    </location>
</feature>
<evidence type="ECO:0000256" key="1">
    <source>
        <dbReference type="SAM" id="MobiDB-lite"/>
    </source>
</evidence>
<dbReference type="OrthoDB" id="5101182at2759"/>
<proteinExistence type="predicted"/>
<name>C7YL98_FUSV7</name>
<accession>C7YL98</accession>
<dbReference type="HOGENOM" id="CLU_588043_0_0_1"/>
<dbReference type="KEGG" id="nhe:NECHADRAFT_77454"/>
<dbReference type="InParanoid" id="C7YL98"/>
<evidence type="ECO:0000313" key="2">
    <source>
        <dbReference type="EMBL" id="EEU46750.1"/>
    </source>
</evidence>
<feature type="region of interest" description="Disordered" evidence="1">
    <location>
        <begin position="339"/>
        <end position="363"/>
    </location>
</feature>
<dbReference type="VEuPathDB" id="FungiDB:NECHADRAFT_77454"/>
<dbReference type="Proteomes" id="UP000005206">
    <property type="component" value="Chromosome 3"/>
</dbReference>
<gene>
    <name evidence="2" type="ORF">NECHADRAFT_77454</name>
</gene>
<dbReference type="GeneID" id="9670995"/>